<keyword evidence="2" id="KW-0238">DNA-binding</keyword>
<dbReference type="PROSITE" id="PS00041">
    <property type="entry name" value="HTH_ARAC_FAMILY_1"/>
    <property type="match status" value="1"/>
</dbReference>
<evidence type="ECO:0000256" key="2">
    <source>
        <dbReference type="ARBA" id="ARBA00023125"/>
    </source>
</evidence>
<dbReference type="PROSITE" id="PS50110">
    <property type="entry name" value="RESPONSE_REGULATORY"/>
    <property type="match status" value="1"/>
</dbReference>
<accession>A0ABW3DBQ0</accession>
<gene>
    <name evidence="7" type="ORF">ACFQ03_16400</name>
</gene>
<reference evidence="8" key="1">
    <citation type="journal article" date="2019" name="Int. J. Syst. Evol. Microbiol.">
        <title>The Global Catalogue of Microorganisms (GCM) 10K type strain sequencing project: providing services to taxonomists for standard genome sequencing and annotation.</title>
        <authorList>
            <consortium name="The Broad Institute Genomics Platform"/>
            <consortium name="The Broad Institute Genome Sequencing Center for Infectious Disease"/>
            <person name="Wu L."/>
            <person name="Ma J."/>
        </authorList>
    </citation>
    <scope>NUCLEOTIDE SEQUENCE [LARGE SCALE GENOMIC DNA]</scope>
    <source>
        <strain evidence="8">CCUG 57263</strain>
    </source>
</reference>
<dbReference type="Pfam" id="PF12833">
    <property type="entry name" value="HTH_18"/>
    <property type="match status" value="1"/>
</dbReference>
<keyword evidence="8" id="KW-1185">Reference proteome</keyword>
<dbReference type="SUPFAM" id="SSF52172">
    <property type="entry name" value="CheY-like"/>
    <property type="match status" value="1"/>
</dbReference>
<evidence type="ECO:0000259" key="6">
    <source>
        <dbReference type="PROSITE" id="PS50110"/>
    </source>
</evidence>
<evidence type="ECO:0000313" key="8">
    <source>
        <dbReference type="Proteomes" id="UP001597120"/>
    </source>
</evidence>
<feature type="domain" description="Response regulatory" evidence="6">
    <location>
        <begin position="3"/>
        <end position="120"/>
    </location>
</feature>
<dbReference type="InterPro" id="IPR018062">
    <property type="entry name" value="HTH_AraC-typ_CS"/>
</dbReference>
<dbReference type="EMBL" id="JBHTIU010000057">
    <property type="protein sequence ID" value="MFD0870736.1"/>
    <property type="molecule type" value="Genomic_DNA"/>
</dbReference>
<dbReference type="SMART" id="SM00342">
    <property type="entry name" value="HTH_ARAC"/>
    <property type="match status" value="1"/>
</dbReference>
<dbReference type="CDD" id="cd17536">
    <property type="entry name" value="REC_YesN-like"/>
    <property type="match status" value="1"/>
</dbReference>
<organism evidence="7 8">
    <name type="scientific">Paenibacillus residui</name>
    <dbReference type="NCBI Taxonomy" id="629724"/>
    <lineage>
        <taxon>Bacteria</taxon>
        <taxon>Bacillati</taxon>
        <taxon>Bacillota</taxon>
        <taxon>Bacilli</taxon>
        <taxon>Bacillales</taxon>
        <taxon>Paenibacillaceae</taxon>
        <taxon>Paenibacillus</taxon>
    </lineage>
</organism>
<keyword evidence="3" id="KW-0804">Transcription</keyword>
<dbReference type="PANTHER" id="PTHR43280">
    <property type="entry name" value="ARAC-FAMILY TRANSCRIPTIONAL REGULATOR"/>
    <property type="match status" value="1"/>
</dbReference>
<dbReference type="InterPro" id="IPR009057">
    <property type="entry name" value="Homeodomain-like_sf"/>
</dbReference>
<evidence type="ECO:0000256" key="3">
    <source>
        <dbReference type="ARBA" id="ARBA00023163"/>
    </source>
</evidence>
<keyword evidence="4" id="KW-0597">Phosphoprotein</keyword>
<evidence type="ECO:0000256" key="4">
    <source>
        <dbReference type="PROSITE-ProRule" id="PRU00169"/>
    </source>
</evidence>
<dbReference type="InterPro" id="IPR020449">
    <property type="entry name" value="Tscrpt_reg_AraC-type_HTH"/>
</dbReference>
<dbReference type="Pfam" id="PF00072">
    <property type="entry name" value="Response_reg"/>
    <property type="match status" value="1"/>
</dbReference>
<keyword evidence="1" id="KW-0805">Transcription regulation</keyword>
<dbReference type="RefSeq" id="WP_379289469.1">
    <property type="nucleotide sequence ID" value="NZ_JBHTIU010000057.1"/>
</dbReference>
<dbReference type="InterPro" id="IPR001789">
    <property type="entry name" value="Sig_transdc_resp-reg_receiver"/>
</dbReference>
<evidence type="ECO:0000313" key="7">
    <source>
        <dbReference type="EMBL" id="MFD0870736.1"/>
    </source>
</evidence>
<dbReference type="SMART" id="SM00448">
    <property type="entry name" value="REC"/>
    <property type="match status" value="1"/>
</dbReference>
<name>A0ABW3DBQ0_9BACL</name>
<dbReference type="SUPFAM" id="SSF46689">
    <property type="entry name" value="Homeodomain-like"/>
    <property type="match status" value="2"/>
</dbReference>
<feature type="modified residue" description="4-aspartylphosphate" evidence="4">
    <location>
        <position position="55"/>
    </location>
</feature>
<sequence length="535" mass="63269">MLKVMLVDDDIPVLEFLERTIPWDRLQLQLTGMFENGLKAYEHVKQDPPDLLITDIGMPLMDGIQLIRLTKEINPDVMVIILSCHDDFKLAQQAIKLNVHDYLLKETIESETVVRLLEEWLRQQADKEASQAPPAAPLLHSHKQIMKEQFIRSTLYNPVWDVEEWLEQARQFSIQLQLRPYMPVLGYIDEYRTARGKFISEENCIFAVENVIEEILKPHEGTVLFRLSMQEILLLFDSSNSLKVNDFDVVRRSLKQIQFALSKYLKIHLSFVLGDLNASFKPLKDNILTLMKSKEQRFYKEYGSIYKHRPFPYAADDLYLHYTAAVEQFQKIVLERKTEDVEAEVDHWLEWIRQNHYNPEVVKEWFLKILLSLQIKFKSMQHFRTLYSQDVLHRIFLDIENIGALRAVIIDFLQEAIAFTSQLFSQPNRMEIWEAQRYVAMNLHRKVTLEEVAKHLHLNPSYFSRLYKKETGENFIEYVIRSKMEKAQELLDQSTRSIDNIADSLGYDNKSYFNKLFKNFSGMSPNDYRMRFQSH</sequence>
<dbReference type="Proteomes" id="UP001597120">
    <property type="component" value="Unassembled WGS sequence"/>
</dbReference>
<dbReference type="Gene3D" id="3.40.50.2300">
    <property type="match status" value="1"/>
</dbReference>
<feature type="domain" description="HTH araC/xylS-type" evidence="5">
    <location>
        <begin position="433"/>
        <end position="531"/>
    </location>
</feature>
<dbReference type="PRINTS" id="PR00032">
    <property type="entry name" value="HTHARAC"/>
</dbReference>
<dbReference type="InterPro" id="IPR011006">
    <property type="entry name" value="CheY-like_superfamily"/>
</dbReference>
<dbReference type="PANTHER" id="PTHR43280:SF10">
    <property type="entry name" value="REGULATORY PROTEIN POCR"/>
    <property type="match status" value="1"/>
</dbReference>
<comment type="caution">
    <text evidence="7">The sequence shown here is derived from an EMBL/GenBank/DDBJ whole genome shotgun (WGS) entry which is preliminary data.</text>
</comment>
<evidence type="ECO:0000259" key="5">
    <source>
        <dbReference type="PROSITE" id="PS01124"/>
    </source>
</evidence>
<dbReference type="Gene3D" id="1.10.10.60">
    <property type="entry name" value="Homeodomain-like"/>
    <property type="match status" value="2"/>
</dbReference>
<protein>
    <submittedName>
        <fullName evidence="7">Helix-turn-helix domain-containing protein</fullName>
    </submittedName>
</protein>
<evidence type="ECO:0000256" key="1">
    <source>
        <dbReference type="ARBA" id="ARBA00023015"/>
    </source>
</evidence>
<proteinExistence type="predicted"/>
<dbReference type="PROSITE" id="PS01124">
    <property type="entry name" value="HTH_ARAC_FAMILY_2"/>
    <property type="match status" value="1"/>
</dbReference>
<dbReference type="InterPro" id="IPR018060">
    <property type="entry name" value="HTH_AraC"/>
</dbReference>